<protein>
    <recommendedName>
        <fullName evidence="2">Glycosyltransferase 2-like domain-containing protein</fullName>
    </recommendedName>
</protein>
<reference evidence="3 4" key="1">
    <citation type="submission" date="2016-04" db="EMBL/GenBank/DDBJ databases">
        <authorList>
            <person name="Evans L.H."/>
            <person name="Alamgir A."/>
            <person name="Owens N."/>
            <person name="Weber N.D."/>
            <person name="Virtaneva K."/>
            <person name="Barbian K."/>
            <person name="Babar A."/>
            <person name="Rosenke K."/>
        </authorList>
    </citation>
    <scope>NUCLEOTIDE SEQUENCE [LARGE SCALE GENOMIC DNA]</scope>
    <source>
        <strain evidence="3 4">CCM 8644</strain>
    </source>
</reference>
<comment type="caution">
    <text evidence="3">The sequence shown here is derived from an EMBL/GenBank/DDBJ whole genome shotgun (WGS) entry which is preliminary data.</text>
</comment>
<dbReference type="AlphaFoldDB" id="A0A179DDB5"/>
<dbReference type="InterPro" id="IPR029044">
    <property type="entry name" value="Nucleotide-diphossugar_trans"/>
</dbReference>
<keyword evidence="1" id="KW-0472">Membrane</keyword>
<feature type="domain" description="Glycosyltransferase 2-like" evidence="2">
    <location>
        <begin position="7"/>
        <end position="184"/>
    </location>
</feature>
<accession>A0A179DDB5</accession>
<dbReference type="Pfam" id="PF00535">
    <property type="entry name" value="Glycos_transf_2"/>
    <property type="match status" value="1"/>
</dbReference>
<feature type="transmembrane region" description="Helical" evidence="1">
    <location>
        <begin position="251"/>
        <end position="269"/>
    </location>
</feature>
<evidence type="ECO:0000259" key="2">
    <source>
        <dbReference type="Pfam" id="PF00535"/>
    </source>
</evidence>
<dbReference type="STRING" id="1826909.A5893_12140"/>
<keyword evidence="4" id="KW-1185">Reference proteome</keyword>
<dbReference type="RefSeq" id="WP_068822945.1">
    <property type="nucleotide sequence ID" value="NZ_LWHJ01000029.1"/>
</dbReference>
<dbReference type="PANTHER" id="PTHR43179:SF10">
    <property type="entry name" value="GLYCOSYL TRANSFERASE"/>
    <property type="match status" value="1"/>
</dbReference>
<keyword evidence="1" id="KW-1133">Transmembrane helix</keyword>
<name>A0A179DDB5_9SPHI</name>
<proteinExistence type="predicted"/>
<dbReference type="SUPFAM" id="SSF53448">
    <property type="entry name" value="Nucleotide-diphospho-sugar transferases"/>
    <property type="match status" value="1"/>
</dbReference>
<sequence>MAKIGLVTVLFNSEPVLNGFFKSLGSQSFKDYHLYIIDNTPSKSSELIIYELLEKYQIVNYTHVKNDTNVGVATGNNQGISLSLKSKTTYTLLLNNDIEFNNKDLLTNLVTRAEEDKENFIIPKILYYDTNKIWMAGGSFVRYKAIINHRGDGEIDSEIFNKEYYCEYAPTCFMLINNKVFEKIGIMDEKYFVYYDDADFLYRSLRHGYRIKYLPNLCISHKVSSSTGGNESPFSVYYSNRNRIYFIRKNYRGLLFLIAISFTLITRVIKFFNYNKTQKNKLKLSIQDGFKL</sequence>
<evidence type="ECO:0000313" key="3">
    <source>
        <dbReference type="EMBL" id="OAQ38792.1"/>
    </source>
</evidence>
<dbReference type="InterPro" id="IPR001173">
    <property type="entry name" value="Glyco_trans_2-like"/>
</dbReference>
<gene>
    <name evidence="3" type="ORF">A5893_12140</name>
</gene>
<dbReference type="OrthoDB" id="9771846at2"/>
<evidence type="ECO:0000313" key="4">
    <source>
        <dbReference type="Proteomes" id="UP000078459"/>
    </source>
</evidence>
<dbReference type="EMBL" id="LWHJ01000029">
    <property type="protein sequence ID" value="OAQ38792.1"/>
    <property type="molecule type" value="Genomic_DNA"/>
</dbReference>
<reference evidence="3 4" key="2">
    <citation type="submission" date="2016-06" db="EMBL/GenBank/DDBJ databases">
        <title>Pedobacter psychrophilus sp. nov., isolated from Antarctic fragmentary rock.</title>
        <authorList>
            <person name="Svec P."/>
        </authorList>
    </citation>
    <scope>NUCLEOTIDE SEQUENCE [LARGE SCALE GENOMIC DNA]</scope>
    <source>
        <strain evidence="3 4">CCM 8644</strain>
    </source>
</reference>
<keyword evidence="1" id="KW-0812">Transmembrane</keyword>
<dbReference type="PANTHER" id="PTHR43179">
    <property type="entry name" value="RHAMNOSYLTRANSFERASE WBBL"/>
    <property type="match status" value="1"/>
</dbReference>
<organism evidence="3 4">
    <name type="scientific">Pedobacter psychrophilus</name>
    <dbReference type="NCBI Taxonomy" id="1826909"/>
    <lineage>
        <taxon>Bacteria</taxon>
        <taxon>Pseudomonadati</taxon>
        <taxon>Bacteroidota</taxon>
        <taxon>Sphingobacteriia</taxon>
        <taxon>Sphingobacteriales</taxon>
        <taxon>Sphingobacteriaceae</taxon>
        <taxon>Pedobacter</taxon>
    </lineage>
</organism>
<dbReference type="Gene3D" id="3.90.550.10">
    <property type="entry name" value="Spore Coat Polysaccharide Biosynthesis Protein SpsA, Chain A"/>
    <property type="match status" value="1"/>
</dbReference>
<dbReference type="Proteomes" id="UP000078459">
    <property type="component" value="Unassembled WGS sequence"/>
</dbReference>
<evidence type="ECO:0000256" key="1">
    <source>
        <dbReference type="SAM" id="Phobius"/>
    </source>
</evidence>